<reference evidence="7" key="1">
    <citation type="submission" date="2025-08" db="UniProtKB">
        <authorList>
            <consortium name="RefSeq"/>
        </authorList>
    </citation>
    <scope>IDENTIFICATION</scope>
    <source>
        <tissue evidence="7">Thorax and Abdomen</tissue>
    </source>
</reference>
<dbReference type="CDD" id="cd17745">
    <property type="entry name" value="BRCT_p53bp1_rpt1"/>
    <property type="match status" value="1"/>
</dbReference>
<dbReference type="InterPro" id="IPR047249">
    <property type="entry name" value="BRCT_p53bp1-like_rpt1"/>
</dbReference>
<dbReference type="CDD" id="cd17724">
    <property type="entry name" value="BRCT_p53bp1_rpt2"/>
    <property type="match status" value="1"/>
</dbReference>
<proteinExistence type="predicted"/>
<feature type="region of interest" description="Disordered" evidence="4">
    <location>
        <begin position="114"/>
        <end position="160"/>
    </location>
</feature>
<dbReference type="GeneID" id="107220043"/>
<dbReference type="InterPro" id="IPR002999">
    <property type="entry name" value="Tudor"/>
</dbReference>
<feature type="compositionally biased region" description="Basic residues" evidence="4">
    <location>
        <begin position="784"/>
        <end position="795"/>
    </location>
</feature>
<dbReference type="Gene3D" id="2.30.30.140">
    <property type="match status" value="1"/>
</dbReference>
<dbReference type="Proteomes" id="UP000829291">
    <property type="component" value="Chromosome 6"/>
</dbReference>
<accession>A0A6J0BHI4</accession>
<feature type="compositionally biased region" description="Basic and acidic residues" evidence="4">
    <location>
        <begin position="256"/>
        <end position="274"/>
    </location>
</feature>
<dbReference type="InterPro" id="IPR047250">
    <property type="entry name" value="BRCT_p53bp1-like_rpt2"/>
</dbReference>
<dbReference type="GO" id="GO:0042393">
    <property type="term" value="F:histone binding"/>
    <property type="evidence" value="ECO:0007669"/>
    <property type="project" value="TreeGrafter"/>
</dbReference>
<dbReference type="PROSITE" id="PS50172">
    <property type="entry name" value="BRCT"/>
    <property type="match status" value="2"/>
</dbReference>
<dbReference type="GO" id="GO:0005634">
    <property type="term" value="C:nucleus"/>
    <property type="evidence" value="ECO:0007669"/>
    <property type="project" value="UniProtKB-SubCell"/>
</dbReference>
<keyword evidence="6" id="KW-1185">Reference proteome</keyword>
<dbReference type="PANTHER" id="PTHR15321">
    <property type="entry name" value="TUMOR SUPPRESSOR P53-BINDING PROTEIN 1"/>
    <property type="match status" value="1"/>
</dbReference>
<feature type="domain" description="BRCT" evidence="5">
    <location>
        <begin position="1266"/>
        <end position="1365"/>
    </location>
</feature>
<dbReference type="GO" id="GO:0000077">
    <property type="term" value="P:DNA damage checkpoint signaling"/>
    <property type="evidence" value="ECO:0007669"/>
    <property type="project" value="TreeGrafter"/>
</dbReference>
<feature type="compositionally biased region" description="Polar residues" evidence="4">
    <location>
        <begin position="1034"/>
        <end position="1047"/>
    </location>
</feature>
<dbReference type="InterPro" id="IPR036420">
    <property type="entry name" value="BRCT_dom_sf"/>
</dbReference>
<keyword evidence="3" id="KW-0539">Nucleus</keyword>
<name>A0A6J0BHI4_NEOLC</name>
<feature type="region of interest" description="Disordered" evidence="4">
    <location>
        <begin position="765"/>
        <end position="865"/>
    </location>
</feature>
<evidence type="ECO:0000313" key="7">
    <source>
        <dbReference type="RefSeq" id="XP_015513936.2"/>
    </source>
</evidence>
<feature type="compositionally biased region" description="Polar residues" evidence="4">
    <location>
        <begin position="280"/>
        <end position="292"/>
    </location>
</feature>
<dbReference type="InParanoid" id="A0A6J0BHI4"/>
<dbReference type="SMART" id="SM00333">
    <property type="entry name" value="TUDOR"/>
    <property type="match status" value="1"/>
</dbReference>
<comment type="subcellular location">
    <subcellularLocation>
        <location evidence="1">Nucleus</location>
    </subcellularLocation>
</comment>
<evidence type="ECO:0000256" key="2">
    <source>
        <dbReference type="ARBA" id="ARBA00022763"/>
    </source>
</evidence>
<feature type="domain" description="BRCT" evidence="5">
    <location>
        <begin position="1126"/>
        <end position="1248"/>
    </location>
</feature>
<protein>
    <submittedName>
        <fullName evidence="7">Uncharacterized protein LOC107220043</fullName>
    </submittedName>
</protein>
<feature type="compositionally biased region" description="Basic and acidic residues" evidence="4">
    <location>
        <begin position="117"/>
        <end position="130"/>
    </location>
</feature>
<dbReference type="SUPFAM" id="SSF52113">
    <property type="entry name" value="BRCT domain"/>
    <property type="match status" value="2"/>
</dbReference>
<dbReference type="InterPro" id="IPR015125">
    <property type="entry name" value="53-BP1_Tudor"/>
</dbReference>
<feature type="compositionally biased region" description="Low complexity" evidence="4">
    <location>
        <begin position="843"/>
        <end position="863"/>
    </location>
</feature>
<dbReference type="OrthoDB" id="129353at2759"/>
<feature type="compositionally biased region" description="Polar residues" evidence="4">
    <location>
        <begin position="311"/>
        <end position="321"/>
    </location>
</feature>
<sequence>MAENQENDNPVVDSQETYYEKAQNISGSQMLDESQDFALVVAEDSDESTTSQSQIVKNVCEAEAGGDSVEQKTILSKTEIINDNPTKPEIFHKTQNIYIHEKKLSEEKDIQGLNMENDAHDSKCNDRKGSDEEEIIQGTPPEISSPSRKRKADSFDEPAAKIQRTLAQRDALKLDRNMGNADTKLILNEVPIEDTQKPLDILSENTENIDDAEKLDLRATQTYKNVVIAETQDSVESEPVISSDLTALENMSSNVKSDESDEKNPRSTDKRDSELDAANSKPNSFDSNSALSDSEKVVPQPDGNMLIEASGETSEMNTNGKDVQETTEDDKMCNTDDSSNIVSTDLIEKKSCKSTKFSEKEVNVSDNVAKEFFDVPLPTSDSNVESTCDTGSHGSNKSRMSIEVIYDRKSSSQEKKRCLGLVEIDEEGEKIILDDSNEESPKNTTIYKSCLDSKTNSESSYKSTGCTEVHKHNDDSQILDCHTSNDDDLTMNSNAKTVSLVSESDPFVDDVVTGLNKGETSASIASHPNTEQSFRSSPKLNDTLEMVNVVTDSEGDSLFGNVNTQKLSDNKTDNPLNASLGIKTAVIEKKTRFYVDLKYTLHIDETTKEIIYKEVTDVHCEPVFENSGARRNSDVSGCLADISGNANKDNSPGSVMSNPQLFQLPLSRLSIASTISSSSSLSSAASLAAKLLKNTNFSEPKGRAKHARRPPMEVHSEEKIIDGWKNTRLISEALLQSANAFIYSPESFHLDNEPGKIEDKVLSSTPETIEDTEMPPQVSTPKSTKAKKLLKRKRTTNGTAKSNGIRKGSPEIVTTSQEARLHVNKKRESNDSVQSDKLSKEITSLSTPSSLSTRTETLRSLTPQNLPNDELIGKVVFAKWSDNTYYPGEVIGKTKDKYRIKFYDGKSKLVMEEFVIPMPESLREGLSVYATSKEDGYASMGIILKSENVKNMIYYTVEMDTGEKIRVQINDISLMPGQAQILKEEMDVALQNLPKTPQHLGRVSLDNLIDGKRRSRRAATPTVSTPKSRKAISPRSNKTTKSISPSGSGLPKLKGNKQAILTSESETKTNESDISATDDVDGVEPELPTMPSVPISKGPSDRMKGRGRGKSKQIHDDAELGPIPPASSLIFENMSFILTSTSSDVISRHHTDDSCSDPGTENEEEWLKTPFVKDRVKKQLVNGGGIVYDSFKQIPQSEYKKVKLITNVPNLTAKSIQCLSVGIPTYSHNWVIQCCRDKKTLKLTPYELPAGWSEEKRKYIESYDRLIKQPFNGMIIALPVLDNRNVINRTIQFWRSICENAGAVVQIINDPETDLSHVTAVLTDNRCPSWLVEKADSLQIPLVSTVWIVQCIIVGQSLQYDSHPKYSYNFMQP</sequence>
<dbReference type="Pfam" id="PF09038">
    <property type="entry name" value="53-BP1_Tudor"/>
    <property type="match status" value="1"/>
</dbReference>
<dbReference type="InterPro" id="IPR047252">
    <property type="entry name" value="TP53BP1-like"/>
</dbReference>
<dbReference type="Gene3D" id="3.40.50.10190">
    <property type="entry name" value="BRCT domain"/>
    <property type="match status" value="2"/>
</dbReference>
<gene>
    <name evidence="7" type="primary">LOC107220043</name>
</gene>
<dbReference type="InterPro" id="IPR001357">
    <property type="entry name" value="BRCT_dom"/>
</dbReference>
<dbReference type="KEGG" id="nlo:107220043"/>
<dbReference type="RefSeq" id="XP_015513936.2">
    <property type="nucleotide sequence ID" value="XM_015658450.2"/>
</dbReference>
<evidence type="ECO:0000256" key="1">
    <source>
        <dbReference type="ARBA" id="ARBA00004123"/>
    </source>
</evidence>
<dbReference type="Pfam" id="PF18428">
    <property type="entry name" value="BRCT_3"/>
    <property type="match status" value="1"/>
</dbReference>
<keyword evidence="2" id="KW-0227">DNA damage</keyword>
<dbReference type="SUPFAM" id="SSF63748">
    <property type="entry name" value="Tudor/PWWP/MBT"/>
    <property type="match status" value="1"/>
</dbReference>
<evidence type="ECO:0000256" key="4">
    <source>
        <dbReference type="SAM" id="MobiDB-lite"/>
    </source>
</evidence>
<evidence type="ECO:0000259" key="5">
    <source>
        <dbReference type="PROSITE" id="PS50172"/>
    </source>
</evidence>
<dbReference type="GO" id="GO:0045944">
    <property type="term" value="P:positive regulation of transcription by RNA polymerase II"/>
    <property type="evidence" value="ECO:0007669"/>
    <property type="project" value="TreeGrafter"/>
</dbReference>
<evidence type="ECO:0000256" key="3">
    <source>
        <dbReference type="ARBA" id="ARBA00023242"/>
    </source>
</evidence>
<feature type="region of interest" description="Disordered" evidence="4">
    <location>
        <begin position="251"/>
        <end position="337"/>
    </location>
</feature>
<feature type="region of interest" description="Disordered" evidence="4">
    <location>
        <begin position="1006"/>
        <end position="1125"/>
    </location>
</feature>
<evidence type="ECO:0000313" key="6">
    <source>
        <dbReference type="Proteomes" id="UP000829291"/>
    </source>
</evidence>
<dbReference type="PANTHER" id="PTHR15321:SF3">
    <property type="entry name" value="TP53-BINDING PROTEIN 1"/>
    <property type="match status" value="1"/>
</dbReference>
<organism evidence="7">
    <name type="scientific">Neodiprion lecontei</name>
    <name type="common">Redheaded pine sawfly</name>
    <dbReference type="NCBI Taxonomy" id="441921"/>
    <lineage>
        <taxon>Eukaryota</taxon>
        <taxon>Metazoa</taxon>
        <taxon>Ecdysozoa</taxon>
        <taxon>Arthropoda</taxon>
        <taxon>Hexapoda</taxon>
        <taxon>Insecta</taxon>
        <taxon>Pterygota</taxon>
        <taxon>Neoptera</taxon>
        <taxon>Endopterygota</taxon>
        <taxon>Hymenoptera</taxon>
        <taxon>Tenthredinoidea</taxon>
        <taxon>Diprionidae</taxon>
        <taxon>Diprioninae</taxon>
        <taxon>Neodiprion</taxon>
    </lineage>
</organism>